<dbReference type="EMBL" id="CP001836">
    <property type="protein sequence ID" value="ACZ76283.1"/>
    <property type="molecule type" value="Genomic_DNA"/>
</dbReference>
<organism evidence="1 2">
    <name type="scientific">Dickeya zeae (strain Ech586)</name>
    <name type="common">Dickeya dadantii (strain Ech586)</name>
    <dbReference type="NCBI Taxonomy" id="590409"/>
    <lineage>
        <taxon>Bacteria</taxon>
        <taxon>Pseudomonadati</taxon>
        <taxon>Pseudomonadota</taxon>
        <taxon>Gammaproteobacteria</taxon>
        <taxon>Enterobacterales</taxon>
        <taxon>Pectobacteriaceae</taxon>
        <taxon>Dickeya</taxon>
        <taxon>Dickeya parazeae</taxon>
    </lineage>
</organism>
<accession>D2BWB3</accession>
<gene>
    <name evidence="1" type="ordered locus">Dd586_1408</name>
</gene>
<evidence type="ECO:0000313" key="1">
    <source>
        <dbReference type="EMBL" id="ACZ76283.1"/>
    </source>
</evidence>
<dbReference type="Proteomes" id="UP000001446">
    <property type="component" value="Chromosome"/>
</dbReference>
<dbReference type="HOGENOM" id="CLU_3373449_0_0_6"/>
<keyword evidence="2" id="KW-1185">Reference proteome</keyword>
<name>D2BWB3_DICZ5</name>
<proteinExistence type="predicted"/>
<reference evidence="1" key="1">
    <citation type="submission" date="2009-12" db="EMBL/GenBank/DDBJ databases">
        <title>Complete sequence of Dickeya dadantii Ech586.</title>
        <authorList>
            <consortium name="US DOE Joint Genome Institute"/>
            <person name="Lucas S."/>
            <person name="Copeland A."/>
            <person name="Lapidus A."/>
            <person name="Glavina del Rio T."/>
            <person name="Tice H."/>
            <person name="Bruce D."/>
            <person name="Goodwin L."/>
            <person name="Pitluck S."/>
            <person name="Munk A.C."/>
            <person name="Brettin T."/>
            <person name="Detter J.C."/>
            <person name="Han C."/>
            <person name="Tapia R."/>
            <person name="Larimer F."/>
            <person name="Land M."/>
            <person name="Hauser L."/>
            <person name="Kyrpides N."/>
            <person name="Mikhailova N."/>
            <person name="Balakrishnan V."/>
            <person name="Glasner J."/>
            <person name="Perna N.T."/>
        </authorList>
    </citation>
    <scope>NUCLEOTIDE SEQUENCE [LARGE SCALE GENOMIC DNA]</scope>
    <source>
        <strain evidence="1">Ech586</strain>
    </source>
</reference>
<evidence type="ECO:0000313" key="2">
    <source>
        <dbReference type="Proteomes" id="UP000001446"/>
    </source>
</evidence>
<dbReference type="KEGG" id="ddc:Dd586_1408"/>
<dbReference type="AlphaFoldDB" id="D2BWB3"/>
<sequence length="34" mass="4062">MISYLRVFPLVNQSKDDNHHFIFRDGLIMIDINV</sequence>
<protein>
    <submittedName>
        <fullName evidence="1">Uncharacterized protein</fullName>
    </submittedName>
</protein>
<dbReference type="STRING" id="590409.Dd586_1408"/>